<dbReference type="GO" id="GO:0046872">
    <property type="term" value="F:metal ion binding"/>
    <property type="evidence" value="ECO:0007669"/>
    <property type="project" value="UniProtKB-KW"/>
</dbReference>
<dbReference type="Gene3D" id="2.60.11.10">
    <property type="entry name" value="Cytochrome c oxidase, subunit Vb"/>
    <property type="match status" value="1"/>
</dbReference>
<organism evidence="4 5">
    <name type="scientific">Vitrella brassicaformis (strain CCMP3155)</name>
    <dbReference type="NCBI Taxonomy" id="1169540"/>
    <lineage>
        <taxon>Eukaryota</taxon>
        <taxon>Sar</taxon>
        <taxon>Alveolata</taxon>
        <taxon>Colpodellida</taxon>
        <taxon>Vitrellaceae</taxon>
        <taxon>Vitrella</taxon>
    </lineage>
</organism>
<dbReference type="PhylomeDB" id="A0A0G4FM10"/>
<sequence length="317" mass="36266">MALRPLLSSGLRRPLSQGSASSMVSLMPSSTGLSLPVPPQHRRSYHNWSRTWGHDWELPKDTMPKDIKKLMRKDPTQMNFFENYWYWQLRGQASLVNPERLPTLSYRQLARDMGFAKIHEPAEHMVGLIELYEYLCQSPFIGPFGTVENPCLVPSVHNMRGVGCTGGTGDNEHHALWFFCREGFLYRCGECDQIFMLVRVQYDLPDGSEPFPVDEDIDDIFDYSLIEKGQKMWNAGDYVHWGEGDVAYRDVYLYGGGPPDETELLEENITPEHLAELKKEQLRGYWSEHLKAGETSIPAPDPKYDKQQIESSEGGSK</sequence>
<dbReference type="FunCoup" id="A0A0G4FM10">
    <property type="interactions" value="51"/>
</dbReference>
<evidence type="ECO:0000313" key="5">
    <source>
        <dbReference type="Proteomes" id="UP000041254"/>
    </source>
</evidence>
<evidence type="ECO:0000256" key="1">
    <source>
        <dbReference type="ARBA" id="ARBA00022723"/>
    </source>
</evidence>
<keyword evidence="1" id="KW-0479">Metal-binding</keyword>
<dbReference type="AlphaFoldDB" id="A0A0G4FM10"/>
<dbReference type="GO" id="GO:0045277">
    <property type="term" value="C:respiratory chain complex IV"/>
    <property type="evidence" value="ECO:0007669"/>
    <property type="project" value="InterPro"/>
</dbReference>
<feature type="region of interest" description="Disordered" evidence="3">
    <location>
        <begin position="291"/>
        <end position="317"/>
    </location>
</feature>
<dbReference type="GO" id="GO:0005740">
    <property type="term" value="C:mitochondrial envelope"/>
    <property type="evidence" value="ECO:0007669"/>
    <property type="project" value="InterPro"/>
</dbReference>
<dbReference type="PANTHER" id="PTHR10122:SF0">
    <property type="entry name" value="CYTOCHROME C OXIDASE SUBUNIT 5B, ISOFORM A-RELATED"/>
    <property type="match status" value="1"/>
</dbReference>
<dbReference type="InParanoid" id="A0A0G4FM10"/>
<dbReference type="OrthoDB" id="10249250at2759"/>
<protein>
    <recommendedName>
        <fullName evidence="6">Cytochrome c domain-containing protein</fullName>
    </recommendedName>
</protein>
<dbReference type="PANTHER" id="PTHR10122">
    <property type="entry name" value="CYTOCHROME C OXIDASE SUBUNIT 5B, MITOCHONDRIAL"/>
    <property type="match status" value="1"/>
</dbReference>
<evidence type="ECO:0000256" key="2">
    <source>
        <dbReference type="ARBA" id="ARBA00022833"/>
    </source>
</evidence>
<dbReference type="Proteomes" id="UP000041254">
    <property type="component" value="Unassembled WGS sequence"/>
</dbReference>
<name>A0A0G4FM10_VITBC</name>
<dbReference type="InterPro" id="IPR002124">
    <property type="entry name" value="Cyt_c_oxidase_su5b"/>
</dbReference>
<dbReference type="PROSITE" id="PS51359">
    <property type="entry name" value="COX5B_2"/>
    <property type="match status" value="1"/>
</dbReference>
<keyword evidence="2" id="KW-0862">Zinc</keyword>
<dbReference type="VEuPathDB" id="CryptoDB:Vbra_9355"/>
<dbReference type="InterPro" id="IPR036972">
    <property type="entry name" value="Cyt_c_oxidase_su5b_sf"/>
</dbReference>
<accession>A0A0G4FM10</accession>
<gene>
    <name evidence="4" type="ORF">Vbra_9355</name>
</gene>
<reference evidence="4 5" key="1">
    <citation type="submission" date="2014-11" db="EMBL/GenBank/DDBJ databases">
        <authorList>
            <person name="Zhu J."/>
            <person name="Qi W."/>
            <person name="Song R."/>
        </authorList>
    </citation>
    <scope>NUCLEOTIDE SEQUENCE [LARGE SCALE GENOMIC DNA]</scope>
</reference>
<dbReference type="EMBL" id="CDMY01000464">
    <property type="protein sequence ID" value="CEM15054.1"/>
    <property type="molecule type" value="Genomic_DNA"/>
</dbReference>
<feature type="region of interest" description="Disordered" evidence="3">
    <location>
        <begin position="1"/>
        <end position="23"/>
    </location>
</feature>
<evidence type="ECO:0000313" key="4">
    <source>
        <dbReference type="EMBL" id="CEM15054.1"/>
    </source>
</evidence>
<dbReference type="SUPFAM" id="SSF57802">
    <property type="entry name" value="Rubredoxin-like"/>
    <property type="match status" value="1"/>
</dbReference>
<keyword evidence="5" id="KW-1185">Reference proteome</keyword>
<evidence type="ECO:0000256" key="3">
    <source>
        <dbReference type="SAM" id="MobiDB-lite"/>
    </source>
</evidence>
<dbReference type="STRING" id="1169540.A0A0G4FM10"/>
<dbReference type="GO" id="GO:0006123">
    <property type="term" value="P:mitochondrial electron transport, cytochrome c to oxygen"/>
    <property type="evidence" value="ECO:0007669"/>
    <property type="project" value="InterPro"/>
</dbReference>
<evidence type="ECO:0008006" key="6">
    <source>
        <dbReference type="Google" id="ProtNLM"/>
    </source>
</evidence>
<dbReference type="Pfam" id="PF01215">
    <property type="entry name" value="COX5B"/>
    <property type="match status" value="1"/>
</dbReference>
<proteinExistence type="predicted"/>
<dbReference type="OMA" id="TERVVCC"/>